<evidence type="ECO:0000313" key="3">
    <source>
        <dbReference type="Proteomes" id="UP000469559"/>
    </source>
</evidence>
<feature type="transmembrane region" description="Helical" evidence="1">
    <location>
        <begin position="240"/>
        <end position="259"/>
    </location>
</feature>
<gene>
    <name evidence="2" type="ORF">LARI1_G001521</name>
</gene>
<dbReference type="PANTHER" id="PTHR35041">
    <property type="entry name" value="MEDIATOR OF RNA POLYMERASE II TRANSCRIPTION SUBUNIT 1"/>
    <property type="match status" value="1"/>
</dbReference>
<sequence>MPFSMNITRPFGTYFDDSQPSNDSSNIGNMFVSEVTQLQCLPGRATYSLYTSYLNGIRELSYNTQYLGTLQDIWTDDVAGAPEAAQPNLTRNNYEVMNLIALTDSFVDAISGSYPVLLNIADAGEPSPYDMPSFAPTTEFIAPNGTLIQLSFNASWSFFDGKQQTIEPNKTVISQTDFNLAYNNFTATGPVLSITQDMINEALANITLSTMYTLPIWNTTVEAKTTTYINIYSLTSPLNLYLPYALCLALAIPFLLLGANSLRLNGVPAIDGGFVQILATTTGNRGLENAAAGGCLGGSENTPRELMDLKIRFGELVGQHGEVDKGGVKRAGFGTEGEVVSLRKRTVYGR</sequence>
<comment type="caution">
    <text evidence="2">The sequence shown here is derived from an EMBL/GenBank/DDBJ whole genome shotgun (WGS) entry which is preliminary data.</text>
</comment>
<evidence type="ECO:0000256" key="1">
    <source>
        <dbReference type="SAM" id="Phobius"/>
    </source>
</evidence>
<keyword evidence="1" id="KW-0812">Transmembrane</keyword>
<evidence type="ECO:0000313" key="2">
    <source>
        <dbReference type="EMBL" id="TVY21178.1"/>
    </source>
</evidence>
<dbReference type="EMBL" id="QGMF01000024">
    <property type="protein sequence ID" value="TVY21178.1"/>
    <property type="molecule type" value="Genomic_DNA"/>
</dbReference>
<keyword evidence="3" id="KW-1185">Reference proteome</keyword>
<dbReference type="PANTHER" id="PTHR35041:SF6">
    <property type="entry name" value="FORMYLMETHIONINE DEFORMYLASE-LIKE PROTEIN-RELATED"/>
    <property type="match status" value="1"/>
</dbReference>
<accession>A0A8T9BMG5</accession>
<dbReference type="Proteomes" id="UP000469559">
    <property type="component" value="Unassembled WGS sequence"/>
</dbReference>
<keyword evidence="1" id="KW-1133">Transmembrane helix</keyword>
<dbReference type="OrthoDB" id="5322539at2759"/>
<organism evidence="2 3">
    <name type="scientific">Lachnellula arida</name>
    <dbReference type="NCBI Taxonomy" id="1316785"/>
    <lineage>
        <taxon>Eukaryota</taxon>
        <taxon>Fungi</taxon>
        <taxon>Dikarya</taxon>
        <taxon>Ascomycota</taxon>
        <taxon>Pezizomycotina</taxon>
        <taxon>Leotiomycetes</taxon>
        <taxon>Helotiales</taxon>
        <taxon>Lachnaceae</taxon>
        <taxon>Lachnellula</taxon>
    </lineage>
</organism>
<keyword evidence="1" id="KW-0472">Membrane</keyword>
<name>A0A8T9BMG5_9HELO</name>
<dbReference type="AlphaFoldDB" id="A0A8T9BMG5"/>
<proteinExistence type="predicted"/>
<reference evidence="2 3" key="1">
    <citation type="submission" date="2018-05" db="EMBL/GenBank/DDBJ databases">
        <title>Whole genome sequencing for identification of molecular markers to develop diagnostic detection tools for the regulated plant pathogen Lachnellula willkommii.</title>
        <authorList>
            <person name="Giroux E."/>
            <person name="Bilodeau G."/>
        </authorList>
    </citation>
    <scope>NUCLEOTIDE SEQUENCE [LARGE SCALE GENOMIC DNA]</scope>
    <source>
        <strain evidence="2 3">CBS 203.66</strain>
    </source>
</reference>
<protein>
    <submittedName>
        <fullName evidence="2">Uncharacterized protein</fullName>
    </submittedName>
</protein>